<dbReference type="HOGENOM" id="CLU_033821_1_2_0"/>
<dbReference type="PROSITE" id="PS51851">
    <property type="entry name" value="KARI_C"/>
    <property type="match status" value="1"/>
</dbReference>
<dbReference type="GO" id="GO:0009097">
    <property type="term" value="P:isoleucine biosynthetic process"/>
    <property type="evidence" value="ECO:0007669"/>
    <property type="project" value="UniProtKB-UniRule"/>
</dbReference>
<evidence type="ECO:0000256" key="7">
    <source>
        <dbReference type="ARBA" id="ARBA00022842"/>
    </source>
</evidence>
<dbReference type="Gene3D" id="1.10.1040.10">
    <property type="entry name" value="N-(1-d-carboxylethyl)-l-norvaline Dehydrogenase, domain 2"/>
    <property type="match status" value="3"/>
</dbReference>
<comment type="similarity">
    <text evidence="4 11">Belongs to the ketol-acid reductoisomerase family.</text>
</comment>
<evidence type="ECO:0000256" key="6">
    <source>
        <dbReference type="ARBA" id="ARBA00022723"/>
    </source>
</evidence>
<comment type="pathway">
    <text evidence="3">Amino-acid biosynthesis; L-isoleucine biosynthesis; L-isoleucine from 2-oxobutanoate: step 2/4.</text>
</comment>
<comment type="cofactor">
    <cofactor evidence="1">
        <name>Mg(2+)</name>
        <dbReference type="ChEBI" id="CHEBI:18420"/>
    </cofactor>
</comment>
<organism evidence="14">
    <name type="scientific">Candidatus Moduliflexus flocculans</name>
    <dbReference type="NCBI Taxonomy" id="1499966"/>
    <lineage>
        <taxon>Bacteria</taxon>
        <taxon>Candidatus Moduliflexota</taxon>
        <taxon>Candidatus Moduliflexia</taxon>
        <taxon>Candidatus Moduliflexales</taxon>
        <taxon>Candidatus Moduliflexaceae</taxon>
    </lineage>
</organism>
<feature type="binding site" evidence="11">
    <location>
        <position position="209"/>
    </location>
    <ligand>
        <name>Mg(2+)</name>
        <dbReference type="ChEBI" id="CHEBI:18420"/>
        <label>1</label>
    </ligand>
</feature>
<dbReference type="Proteomes" id="UP000030700">
    <property type="component" value="Unassembled WGS sequence"/>
</dbReference>
<dbReference type="PROSITE" id="PS51850">
    <property type="entry name" value="KARI_N"/>
    <property type="match status" value="1"/>
</dbReference>
<reference evidence="14" key="1">
    <citation type="journal article" date="2015" name="PeerJ">
        <title>First genomic representation of candidate bacterial phylum KSB3 points to enhanced environmental sensing as a trigger of wastewater bulking.</title>
        <authorList>
            <person name="Sekiguchi Y."/>
            <person name="Ohashi A."/>
            <person name="Parks D.H."/>
            <person name="Yamauchi T."/>
            <person name="Tyson G.W."/>
            <person name="Hugenholtz P."/>
        </authorList>
    </citation>
    <scope>NUCLEOTIDE SEQUENCE [LARGE SCALE GENOMIC DNA]</scope>
</reference>
<dbReference type="FunFam" id="1.10.1040.10:FF:000003">
    <property type="entry name" value="Ketol-acid reductoisomerase, mitochondrial"/>
    <property type="match status" value="1"/>
</dbReference>
<dbReference type="InterPro" id="IPR008927">
    <property type="entry name" value="6-PGluconate_DH-like_C_sf"/>
</dbReference>
<dbReference type="GO" id="GO:0046872">
    <property type="term" value="F:metal ion binding"/>
    <property type="evidence" value="ECO:0007669"/>
    <property type="project" value="UniProtKB-UniRule"/>
</dbReference>
<gene>
    <name evidence="14" type="ORF">U14_05473</name>
</gene>
<feature type="binding site" evidence="11">
    <location>
        <position position="271"/>
    </location>
    <ligand>
        <name>substrate</name>
    </ligand>
</feature>
<evidence type="ECO:0000256" key="11">
    <source>
        <dbReference type="PROSITE-ProRule" id="PRU01198"/>
    </source>
</evidence>
<dbReference type="InterPro" id="IPR036291">
    <property type="entry name" value="NAD(P)-bd_dom_sf"/>
</dbReference>
<dbReference type="EMBL" id="DF820460">
    <property type="protein sequence ID" value="GAK54194.1"/>
    <property type="molecule type" value="Genomic_DNA"/>
</dbReference>
<feature type="binding site" evidence="11">
    <location>
        <position position="249"/>
    </location>
    <ligand>
        <name>Mg(2+)</name>
        <dbReference type="ChEBI" id="CHEBI:18420"/>
        <label>2</label>
    </ligand>
</feature>
<keyword evidence="7 11" id="KW-0460">Magnesium</keyword>
<evidence type="ECO:0000256" key="4">
    <source>
        <dbReference type="ARBA" id="ARBA00010318"/>
    </source>
</evidence>
<dbReference type="NCBIfam" id="TIGR00465">
    <property type="entry name" value="ilvC"/>
    <property type="match status" value="1"/>
</dbReference>
<dbReference type="InterPro" id="IPR013023">
    <property type="entry name" value="KARI"/>
</dbReference>
<dbReference type="SUPFAM" id="SSF48179">
    <property type="entry name" value="6-phosphogluconate dehydrogenase C-terminal domain-like"/>
    <property type="match status" value="1"/>
</dbReference>
<evidence type="ECO:0000256" key="3">
    <source>
        <dbReference type="ARBA" id="ARBA00004885"/>
    </source>
</evidence>
<dbReference type="UniPathway" id="UPA00047">
    <property type="reaction ID" value="UER00056"/>
</dbReference>
<dbReference type="AlphaFoldDB" id="A0A081BS13"/>
<dbReference type="SUPFAM" id="SSF51735">
    <property type="entry name" value="NAD(P)-binding Rossmann-fold domains"/>
    <property type="match status" value="1"/>
</dbReference>
<dbReference type="STRING" id="1499966.U14_05473"/>
<sequence length="365" mass="39913">MAIIDFGGVKEEVITREEFPMEKAREILKNETIAVIGYGVQGPAQSLNMRDNGFNVIIGQSSKFQRDWDRAIADGWEPGKTLFEMEEAAKRGTIIQMLVSDAAQRAIWPVIKPCLNPGDALYFSHGFSIVYKDQTGVIPPNNVDVIMVAPKGSGTSVRRNFLSGAGINSSFAVEQDFTGRAKDRCLAVGIAVGSGYLFPTTFKQEVFSDLTGERGVLMGALAGIMEAQYQVLRQNGHSPSEAFNETVEELTESLIRLVGENGMDWMYSNCSTTAQRGALDWKPKFKAAVLPVFEELYQRVASGAETARVLETCGKPTYNEDLGKELAEMGNSEMWLAGKATRSLRPHETAKQITGDTKGVGGRGY</sequence>
<dbReference type="GO" id="GO:0004455">
    <property type="term" value="F:ketol-acid reductoisomerase activity"/>
    <property type="evidence" value="ECO:0007669"/>
    <property type="project" value="UniProtKB-UniRule"/>
</dbReference>
<keyword evidence="9 11" id="KW-0100">Branched-chain amino acid biosynthesis</keyword>
<evidence type="ECO:0000259" key="13">
    <source>
        <dbReference type="PROSITE" id="PS51851"/>
    </source>
</evidence>
<keyword evidence="6 11" id="KW-0479">Metal-binding</keyword>
<evidence type="ECO:0000313" key="14">
    <source>
        <dbReference type="EMBL" id="GAK54194.1"/>
    </source>
</evidence>
<dbReference type="EC" id="1.1.1.86" evidence="10"/>
<name>A0A081BS13_9BACT</name>
<dbReference type="UniPathway" id="UPA00049">
    <property type="reaction ID" value="UER00060"/>
</dbReference>
<keyword evidence="5 11" id="KW-0028">Amino-acid biosynthesis</keyword>
<feature type="binding site" evidence="11">
    <location>
        <position position="209"/>
    </location>
    <ligand>
        <name>Mg(2+)</name>
        <dbReference type="ChEBI" id="CHEBI:18420"/>
        <label>2</label>
    </ligand>
</feature>
<dbReference type="PANTHER" id="PTHR21371:SF1">
    <property type="entry name" value="KETOL-ACID REDUCTOISOMERASE, MITOCHONDRIAL"/>
    <property type="match status" value="1"/>
</dbReference>
<dbReference type="GO" id="GO:0009099">
    <property type="term" value="P:L-valine biosynthetic process"/>
    <property type="evidence" value="ECO:0007669"/>
    <property type="project" value="UniProtKB-UniRule"/>
</dbReference>
<feature type="binding site" evidence="11">
    <location>
        <position position="245"/>
    </location>
    <ligand>
        <name>Mg(2+)</name>
        <dbReference type="ChEBI" id="CHEBI:18420"/>
        <label>2</label>
    </ligand>
</feature>
<evidence type="ECO:0000256" key="8">
    <source>
        <dbReference type="ARBA" id="ARBA00023002"/>
    </source>
</evidence>
<dbReference type="PANTHER" id="PTHR21371">
    <property type="entry name" value="KETOL-ACID REDUCTOISOMERASE, MITOCHONDRIAL"/>
    <property type="match status" value="1"/>
</dbReference>
<protein>
    <recommendedName>
        <fullName evidence="10">Ketol-acid reductoisomerase</fullName>
        <ecNumber evidence="10">1.1.1.86</ecNumber>
    </recommendedName>
</protein>
<dbReference type="Pfam" id="PF07991">
    <property type="entry name" value="KARI_N"/>
    <property type="match status" value="1"/>
</dbReference>
<evidence type="ECO:0000256" key="1">
    <source>
        <dbReference type="ARBA" id="ARBA00001946"/>
    </source>
</evidence>
<keyword evidence="8 11" id="KW-0560">Oxidoreductase</keyword>
<evidence type="ECO:0000259" key="12">
    <source>
        <dbReference type="PROSITE" id="PS51850"/>
    </source>
</evidence>
<keyword evidence="14" id="KW-0413">Isomerase</keyword>
<dbReference type="InterPro" id="IPR013328">
    <property type="entry name" value="6PGD_dom2"/>
</dbReference>
<dbReference type="GO" id="GO:0016853">
    <property type="term" value="F:isomerase activity"/>
    <property type="evidence" value="ECO:0007669"/>
    <property type="project" value="UniProtKB-KW"/>
</dbReference>
<feature type="binding site" evidence="11">
    <location>
        <position position="213"/>
    </location>
    <ligand>
        <name>Mg(2+)</name>
        <dbReference type="ChEBI" id="CHEBI:18420"/>
        <label>1</label>
    </ligand>
</feature>
<dbReference type="InterPro" id="IPR013116">
    <property type="entry name" value="KARI_N"/>
</dbReference>
<evidence type="ECO:0000256" key="5">
    <source>
        <dbReference type="ARBA" id="ARBA00022605"/>
    </source>
</evidence>
<evidence type="ECO:0000256" key="10">
    <source>
        <dbReference type="NCBIfam" id="TIGR00465"/>
    </source>
</evidence>
<keyword evidence="15" id="KW-1185">Reference proteome</keyword>
<feature type="domain" description="KARI N-terminal Rossmann" evidence="12">
    <location>
        <begin position="9"/>
        <end position="200"/>
    </location>
</feature>
<evidence type="ECO:0000313" key="15">
    <source>
        <dbReference type="Proteomes" id="UP000030700"/>
    </source>
</evidence>
<dbReference type="Pfam" id="PF01450">
    <property type="entry name" value="KARI_C"/>
    <property type="match status" value="1"/>
</dbReference>
<accession>A0A081BS13</accession>
<evidence type="ECO:0000256" key="2">
    <source>
        <dbReference type="ARBA" id="ARBA00004864"/>
    </source>
</evidence>
<feature type="domain" description="KARI C-terminal knotted" evidence="13">
    <location>
        <begin position="201"/>
        <end position="348"/>
    </location>
</feature>
<evidence type="ECO:0000256" key="9">
    <source>
        <dbReference type="ARBA" id="ARBA00023304"/>
    </source>
</evidence>
<dbReference type="Gene3D" id="3.40.50.720">
    <property type="entry name" value="NAD(P)-binding Rossmann-like Domain"/>
    <property type="match status" value="1"/>
</dbReference>
<proteinExistence type="inferred from homology"/>
<dbReference type="InterPro" id="IPR000506">
    <property type="entry name" value="KARI_C"/>
</dbReference>
<comment type="pathway">
    <text evidence="2">Amino-acid biosynthesis; L-valine biosynthesis; L-valine from pyruvate: step 2/4.</text>
</comment>